<reference evidence="1" key="2">
    <citation type="submission" date="2020-06" db="EMBL/GenBank/DDBJ databases">
        <authorList>
            <person name="Sheffer M."/>
        </authorList>
    </citation>
    <scope>NUCLEOTIDE SEQUENCE</scope>
</reference>
<name>A0A8T0EMQ9_ARGBR</name>
<sequence length="148" mass="17208">MIRDVCDKGSSFHSDYVANVNCYREYFKGPVENCGENITKLVEEFFDQLYADENIYNTSSEIYSQLSCLIDVYEVVCIIDNLGEACGNIAQRQAQEVLKRMKGLYEESPCKNILDSTNLKTMFLDFLKLDEQRRSNLQGIFDLIKRRR</sequence>
<dbReference type="EMBL" id="JABXBU010002227">
    <property type="protein sequence ID" value="KAF8773499.1"/>
    <property type="molecule type" value="Genomic_DNA"/>
</dbReference>
<comment type="caution">
    <text evidence="1">The sequence shown here is derived from an EMBL/GenBank/DDBJ whole genome shotgun (WGS) entry which is preliminary data.</text>
</comment>
<dbReference type="AlphaFoldDB" id="A0A8T0EMQ9"/>
<organism evidence="1 2">
    <name type="scientific">Argiope bruennichi</name>
    <name type="common">Wasp spider</name>
    <name type="synonym">Aranea bruennichi</name>
    <dbReference type="NCBI Taxonomy" id="94029"/>
    <lineage>
        <taxon>Eukaryota</taxon>
        <taxon>Metazoa</taxon>
        <taxon>Ecdysozoa</taxon>
        <taxon>Arthropoda</taxon>
        <taxon>Chelicerata</taxon>
        <taxon>Arachnida</taxon>
        <taxon>Araneae</taxon>
        <taxon>Araneomorphae</taxon>
        <taxon>Entelegynae</taxon>
        <taxon>Araneoidea</taxon>
        <taxon>Araneidae</taxon>
        <taxon>Argiope</taxon>
    </lineage>
</organism>
<accession>A0A8T0EMQ9</accession>
<keyword evidence="2" id="KW-1185">Reference proteome</keyword>
<proteinExistence type="predicted"/>
<dbReference type="Proteomes" id="UP000807504">
    <property type="component" value="Unassembled WGS sequence"/>
</dbReference>
<reference evidence="1" key="1">
    <citation type="journal article" date="2020" name="bioRxiv">
        <title>Chromosome-level reference genome of the European wasp spider Argiope bruennichi: a resource for studies on range expansion and evolutionary adaptation.</title>
        <authorList>
            <person name="Sheffer M.M."/>
            <person name="Hoppe A."/>
            <person name="Krehenwinkel H."/>
            <person name="Uhl G."/>
            <person name="Kuss A.W."/>
            <person name="Jensen L."/>
            <person name="Jensen C."/>
            <person name="Gillespie R.G."/>
            <person name="Hoff K.J."/>
            <person name="Prost S."/>
        </authorList>
    </citation>
    <scope>NUCLEOTIDE SEQUENCE</scope>
</reference>
<gene>
    <name evidence="1" type="ORF">HNY73_016158</name>
</gene>
<evidence type="ECO:0000313" key="1">
    <source>
        <dbReference type="EMBL" id="KAF8773499.1"/>
    </source>
</evidence>
<evidence type="ECO:0000313" key="2">
    <source>
        <dbReference type="Proteomes" id="UP000807504"/>
    </source>
</evidence>
<protein>
    <submittedName>
        <fullName evidence="1">Uncharacterized protein</fullName>
    </submittedName>
</protein>